<evidence type="ECO:0000256" key="2">
    <source>
        <dbReference type="ARBA" id="ARBA00022448"/>
    </source>
</evidence>
<evidence type="ECO:0000256" key="7">
    <source>
        <dbReference type="RuleBase" id="RU363032"/>
    </source>
</evidence>
<dbReference type="InterPro" id="IPR000515">
    <property type="entry name" value="MetI-like"/>
</dbReference>
<proteinExistence type="inferred from homology"/>
<evidence type="ECO:0000256" key="6">
    <source>
        <dbReference type="ARBA" id="ARBA00023136"/>
    </source>
</evidence>
<dbReference type="PANTHER" id="PTHR30151">
    <property type="entry name" value="ALKANE SULFONATE ABC TRANSPORTER-RELATED, MEMBRANE SUBUNIT"/>
    <property type="match status" value="1"/>
</dbReference>
<dbReference type="CDD" id="cd06261">
    <property type="entry name" value="TM_PBP2"/>
    <property type="match status" value="1"/>
</dbReference>
<dbReference type="STRING" id="1226327.SAMN05421732_10744"/>
<keyword evidence="2 7" id="KW-0813">Transport</keyword>
<dbReference type="OrthoDB" id="5298727at2"/>
<keyword evidence="4 7" id="KW-0812">Transmembrane</keyword>
<dbReference type="AlphaFoldDB" id="A0A1G6LUV1"/>
<protein>
    <submittedName>
        <fullName evidence="9">Sulfonate transport system permease protein</fullName>
    </submittedName>
</protein>
<comment type="subcellular location">
    <subcellularLocation>
        <location evidence="1 7">Cell membrane</location>
        <topology evidence="1 7">Multi-pass membrane protein</topology>
    </subcellularLocation>
</comment>
<keyword evidence="5 7" id="KW-1133">Transmembrane helix</keyword>
<dbReference type="InterPro" id="IPR035906">
    <property type="entry name" value="MetI-like_sf"/>
</dbReference>
<feature type="transmembrane region" description="Helical" evidence="7">
    <location>
        <begin position="82"/>
        <end position="102"/>
    </location>
</feature>
<dbReference type="Gene3D" id="1.10.3720.10">
    <property type="entry name" value="MetI-like"/>
    <property type="match status" value="1"/>
</dbReference>
<dbReference type="Pfam" id="PF00528">
    <property type="entry name" value="BPD_transp_1"/>
    <property type="match status" value="1"/>
</dbReference>
<evidence type="ECO:0000313" key="10">
    <source>
        <dbReference type="Proteomes" id="UP000243468"/>
    </source>
</evidence>
<dbReference type="PANTHER" id="PTHR30151:SF38">
    <property type="entry name" value="ALIPHATIC SULFONATES TRANSPORT PERMEASE PROTEIN SSUC-RELATED"/>
    <property type="match status" value="1"/>
</dbReference>
<dbReference type="Proteomes" id="UP000243468">
    <property type="component" value="Unassembled WGS sequence"/>
</dbReference>
<feature type="transmembrane region" description="Helical" evidence="7">
    <location>
        <begin position="114"/>
        <end position="134"/>
    </location>
</feature>
<keyword evidence="10" id="KW-1185">Reference proteome</keyword>
<feature type="transmembrane region" description="Helical" evidence="7">
    <location>
        <begin position="184"/>
        <end position="207"/>
    </location>
</feature>
<dbReference type="PROSITE" id="PS50928">
    <property type="entry name" value="ABC_TM1"/>
    <property type="match status" value="1"/>
</dbReference>
<dbReference type="SUPFAM" id="SSF161098">
    <property type="entry name" value="MetI-like"/>
    <property type="match status" value="1"/>
</dbReference>
<evidence type="ECO:0000256" key="5">
    <source>
        <dbReference type="ARBA" id="ARBA00022989"/>
    </source>
</evidence>
<keyword evidence="6 7" id="KW-0472">Membrane</keyword>
<evidence type="ECO:0000256" key="4">
    <source>
        <dbReference type="ARBA" id="ARBA00022692"/>
    </source>
</evidence>
<evidence type="ECO:0000256" key="1">
    <source>
        <dbReference type="ARBA" id="ARBA00004651"/>
    </source>
</evidence>
<feature type="transmembrane region" description="Helical" evidence="7">
    <location>
        <begin position="235"/>
        <end position="256"/>
    </location>
</feature>
<sequence length="270" mass="29568">MSELSLEKSAIRVNPAVEKSIKVLQALILPLLFIALWATASALQWLDAKLIPSPLTVFSSAIQSFSQTEFWQGFAASLSRNFAGYVIGASLGVAFGVALGTTRWINWLFAPSFNVLRQVSLFAWLPLISTFLGYGNGAKILFISLSVFYPVALHSLEGVSSISAKYSEVAKVYQFPKLYTYRKLILPAASPQIFVGLQLGLIFAWLATVGSEFLLANYGVGLGNLVIRGREQFNVSLIILGMFSIGIIGVILNAALTRIESKVLRWQQRV</sequence>
<accession>A0A1G6LUV1</accession>
<organism evidence="9 10">
    <name type="scientific">Acinetobacter kookii</name>
    <dbReference type="NCBI Taxonomy" id="1226327"/>
    <lineage>
        <taxon>Bacteria</taxon>
        <taxon>Pseudomonadati</taxon>
        <taxon>Pseudomonadota</taxon>
        <taxon>Gammaproteobacteria</taxon>
        <taxon>Moraxellales</taxon>
        <taxon>Moraxellaceae</taxon>
        <taxon>Acinetobacter</taxon>
    </lineage>
</organism>
<name>A0A1G6LUV1_9GAMM</name>
<gene>
    <name evidence="9" type="ORF">SAMN05421732_10744</name>
</gene>
<feature type="transmembrane region" description="Helical" evidence="7">
    <location>
        <begin position="21"/>
        <end position="46"/>
    </location>
</feature>
<dbReference type="GO" id="GO:0005886">
    <property type="term" value="C:plasma membrane"/>
    <property type="evidence" value="ECO:0007669"/>
    <property type="project" value="UniProtKB-SubCell"/>
</dbReference>
<dbReference type="GO" id="GO:0055085">
    <property type="term" value="P:transmembrane transport"/>
    <property type="evidence" value="ECO:0007669"/>
    <property type="project" value="InterPro"/>
</dbReference>
<evidence type="ECO:0000256" key="3">
    <source>
        <dbReference type="ARBA" id="ARBA00022475"/>
    </source>
</evidence>
<comment type="similarity">
    <text evidence="7">Belongs to the binding-protein-dependent transport system permease family.</text>
</comment>
<feature type="domain" description="ABC transmembrane type-1" evidence="8">
    <location>
        <begin position="74"/>
        <end position="260"/>
    </location>
</feature>
<keyword evidence="3" id="KW-1003">Cell membrane</keyword>
<evidence type="ECO:0000313" key="9">
    <source>
        <dbReference type="EMBL" id="SDC46867.1"/>
    </source>
</evidence>
<dbReference type="EMBL" id="FMYO01000007">
    <property type="protein sequence ID" value="SDC46867.1"/>
    <property type="molecule type" value="Genomic_DNA"/>
</dbReference>
<evidence type="ECO:0000259" key="8">
    <source>
        <dbReference type="PROSITE" id="PS50928"/>
    </source>
</evidence>
<reference evidence="10" key="1">
    <citation type="submission" date="2016-09" db="EMBL/GenBank/DDBJ databases">
        <authorList>
            <person name="Varghese N."/>
            <person name="Submissions S."/>
        </authorList>
    </citation>
    <scope>NUCLEOTIDE SEQUENCE [LARGE SCALE GENOMIC DNA]</scope>
    <source>
        <strain evidence="10">ANC 4667</strain>
    </source>
</reference>
<dbReference type="RefSeq" id="WP_092820036.1">
    <property type="nucleotide sequence ID" value="NZ_BAABKJ010000009.1"/>
</dbReference>